<feature type="transmembrane region" description="Helical" evidence="1">
    <location>
        <begin position="21"/>
        <end position="41"/>
    </location>
</feature>
<dbReference type="Pfam" id="PF04397">
    <property type="entry name" value="LytTR"/>
    <property type="match status" value="1"/>
</dbReference>
<keyword evidence="1" id="KW-1133">Transmembrane helix</keyword>
<dbReference type="Proteomes" id="UP001139409">
    <property type="component" value="Unassembled WGS sequence"/>
</dbReference>
<dbReference type="Gene3D" id="2.40.50.1020">
    <property type="entry name" value="LytTr DNA-binding domain"/>
    <property type="match status" value="1"/>
</dbReference>
<dbReference type="PANTHER" id="PTHR37299:SF1">
    <property type="entry name" value="STAGE 0 SPORULATION PROTEIN A HOMOLOG"/>
    <property type="match status" value="1"/>
</dbReference>
<dbReference type="AlphaFoldDB" id="A0A9X1HKZ8"/>
<feature type="transmembrane region" description="Helical" evidence="1">
    <location>
        <begin position="123"/>
        <end position="147"/>
    </location>
</feature>
<organism evidence="3 4">
    <name type="scientific">Fulvivirga sedimenti</name>
    <dbReference type="NCBI Taxonomy" id="2879465"/>
    <lineage>
        <taxon>Bacteria</taxon>
        <taxon>Pseudomonadati</taxon>
        <taxon>Bacteroidota</taxon>
        <taxon>Cytophagia</taxon>
        <taxon>Cytophagales</taxon>
        <taxon>Fulvivirgaceae</taxon>
        <taxon>Fulvivirga</taxon>
    </lineage>
</organism>
<protein>
    <submittedName>
        <fullName evidence="3">LytTR family transcriptional regulator DNA-binding domain-containing protein</fullName>
    </submittedName>
</protein>
<feature type="transmembrane region" description="Helical" evidence="1">
    <location>
        <begin position="90"/>
        <end position="111"/>
    </location>
</feature>
<dbReference type="EMBL" id="JAIXNE010000001">
    <property type="protein sequence ID" value="MCA6074098.1"/>
    <property type="molecule type" value="Genomic_DNA"/>
</dbReference>
<evidence type="ECO:0000259" key="2">
    <source>
        <dbReference type="PROSITE" id="PS50930"/>
    </source>
</evidence>
<dbReference type="PANTHER" id="PTHR37299">
    <property type="entry name" value="TRANSCRIPTIONAL REGULATOR-RELATED"/>
    <property type="match status" value="1"/>
</dbReference>
<evidence type="ECO:0000313" key="4">
    <source>
        <dbReference type="Proteomes" id="UP001139409"/>
    </source>
</evidence>
<feature type="transmembrane region" description="Helical" evidence="1">
    <location>
        <begin position="56"/>
        <end position="78"/>
    </location>
</feature>
<keyword evidence="3" id="KW-0238">DNA-binding</keyword>
<name>A0A9X1HKZ8_9BACT</name>
<dbReference type="GO" id="GO:0000156">
    <property type="term" value="F:phosphorelay response regulator activity"/>
    <property type="evidence" value="ECO:0007669"/>
    <property type="project" value="InterPro"/>
</dbReference>
<accession>A0A9X1HKZ8</accession>
<sequence length="281" mass="33338">MKKVKSYLLEEGRQLTRAERFHAIWITMVFIFVFLLFFQPFGVNNYDPTERIRWQLVYALVIFVGGSGMILLLNEILLFPLFHPSRRIGIIIWTLWNYILLATSSFFIYNIMGEWHDFRWKSYVEFLINFAALGMLPLAGIFIYLFITSLKESLSAAYHYRNDQINQDDIIRIVAENDKDTMVMKLRNLLFIESADNYVEIHYLEDDAVRKSIIRQSLKSIDEQDIHPALFRCHRSYMINLFHVDRVEGNRNKLSLKLNFYPNIFPVSRSAIDALMERIEK</sequence>
<proteinExistence type="predicted"/>
<keyword evidence="1" id="KW-0812">Transmembrane</keyword>
<reference evidence="3" key="1">
    <citation type="submission" date="2021-09" db="EMBL/GenBank/DDBJ databases">
        <title>Fulvivirga sp. isolated from coastal sediment.</title>
        <authorList>
            <person name="Yu H."/>
        </authorList>
    </citation>
    <scope>NUCLEOTIDE SEQUENCE</scope>
    <source>
        <strain evidence="3">1062</strain>
    </source>
</reference>
<keyword evidence="4" id="KW-1185">Reference proteome</keyword>
<keyword evidence="1" id="KW-0472">Membrane</keyword>
<evidence type="ECO:0000313" key="3">
    <source>
        <dbReference type="EMBL" id="MCA6074098.1"/>
    </source>
</evidence>
<dbReference type="RefSeq" id="WP_225697202.1">
    <property type="nucleotide sequence ID" value="NZ_JAIXNE010000001.1"/>
</dbReference>
<dbReference type="InterPro" id="IPR007492">
    <property type="entry name" value="LytTR_DNA-bd_dom"/>
</dbReference>
<dbReference type="SMART" id="SM00850">
    <property type="entry name" value="LytTR"/>
    <property type="match status" value="1"/>
</dbReference>
<dbReference type="InterPro" id="IPR046947">
    <property type="entry name" value="LytR-like"/>
</dbReference>
<dbReference type="PROSITE" id="PS50930">
    <property type="entry name" value="HTH_LYTTR"/>
    <property type="match status" value="1"/>
</dbReference>
<evidence type="ECO:0000256" key="1">
    <source>
        <dbReference type="SAM" id="Phobius"/>
    </source>
</evidence>
<dbReference type="GO" id="GO:0003677">
    <property type="term" value="F:DNA binding"/>
    <property type="evidence" value="ECO:0007669"/>
    <property type="project" value="UniProtKB-KW"/>
</dbReference>
<feature type="domain" description="HTH LytTR-type" evidence="2">
    <location>
        <begin position="173"/>
        <end position="281"/>
    </location>
</feature>
<gene>
    <name evidence="3" type="ORF">LDX50_04420</name>
</gene>
<comment type="caution">
    <text evidence="3">The sequence shown here is derived from an EMBL/GenBank/DDBJ whole genome shotgun (WGS) entry which is preliminary data.</text>
</comment>